<dbReference type="Gramene" id="A09p55820.2_BraZ1">
    <property type="protein sequence ID" value="A09p55820.2_BraZ1.CDS"/>
    <property type="gene ID" value="A09g55820.2_BraZ1"/>
</dbReference>
<organism evidence="2 5">
    <name type="scientific">Brassica campestris</name>
    <name type="common">Field mustard</name>
    <dbReference type="NCBI Taxonomy" id="3711"/>
    <lineage>
        <taxon>Eukaryota</taxon>
        <taxon>Viridiplantae</taxon>
        <taxon>Streptophyta</taxon>
        <taxon>Embryophyta</taxon>
        <taxon>Tracheophyta</taxon>
        <taxon>Spermatophyta</taxon>
        <taxon>Magnoliopsida</taxon>
        <taxon>eudicotyledons</taxon>
        <taxon>Gunneridae</taxon>
        <taxon>Pentapetalae</taxon>
        <taxon>rosids</taxon>
        <taxon>malvids</taxon>
        <taxon>Brassicales</taxon>
        <taxon>Brassicaceae</taxon>
        <taxon>Brassiceae</taxon>
        <taxon>Brassica</taxon>
    </lineage>
</organism>
<dbReference type="SUPFAM" id="SSF55315">
    <property type="entry name" value="L30e-like"/>
    <property type="match status" value="1"/>
</dbReference>
<dbReference type="Gramene" id="A09p55860.2_BraZ1">
    <property type="protein sequence ID" value="A09p55860.2_BraZ1.CDS"/>
    <property type="gene ID" value="A09g55860.2_BraZ1"/>
</dbReference>
<reference evidence="2 5" key="1">
    <citation type="submission" date="2021-07" db="EMBL/GenBank/DDBJ databases">
        <authorList>
            <consortium name="Genoscope - CEA"/>
            <person name="William W."/>
        </authorList>
    </citation>
    <scope>NUCLEOTIDE SEQUENCE [LARGE SCALE GENOMIC DNA]</scope>
</reference>
<dbReference type="EMBL" id="LS974625">
    <property type="protein sequence ID" value="CAG7865115.1"/>
    <property type="molecule type" value="Genomic_DNA"/>
</dbReference>
<evidence type="ECO:0000313" key="4">
    <source>
        <dbReference type="EMBL" id="CAG7865122.1"/>
    </source>
</evidence>
<name>A0A8D9CUF8_BRACM</name>
<dbReference type="InterPro" id="IPR029064">
    <property type="entry name" value="Ribosomal_eL30-like_sf"/>
</dbReference>
<dbReference type="Gene3D" id="3.30.1330.30">
    <property type="match status" value="1"/>
</dbReference>
<evidence type="ECO:0000259" key="1">
    <source>
        <dbReference type="Pfam" id="PF01248"/>
    </source>
</evidence>
<sequence length="166" mass="17882">MNLLSNIIEAKEGCEDLSPSHCWSEPAAGIPKKLAPMIGLEGLQSNVQTQKTYKANLVSARKGKPGLAMAKAIVRIAKKKDKFILGDKMVTKTLENNDPPIILLVAANDGSAQAYVAYATEHEVPLILMHSREEVGDFIGCSPSVVCCVRSFVGHEELIAQLLLLG</sequence>
<dbReference type="Proteomes" id="UP000694005">
    <property type="component" value="Chromosome A09"/>
</dbReference>
<dbReference type="Pfam" id="PF01248">
    <property type="entry name" value="Ribosomal_L7Ae"/>
    <property type="match status" value="1"/>
</dbReference>
<dbReference type="EMBL" id="LS974625">
    <property type="protein sequence ID" value="CAG7865122.1"/>
    <property type="molecule type" value="Genomic_DNA"/>
</dbReference>
<dbReference type="AlphaFoldDB" id="A0A8D9CUF8"/>
<protein>
    <recommendedName>
        <fullName evidence="1">Ribosomal protein eL8/eL30/eS12/Gadd45 domain-containing protein</fullName>
    </recommendedName>
</protein>
<dbReference type="InterPro" id="IPR004038">
    <property type="entry name" value="Ribosomal_eL8/eL30/eS12/Gad45"/>
</dbReference>
<evidence type="ECO:0000313" key="2">
    <source>
        <dbReference type="EMBL" id="CAG7865115.1"/>
    </source>
</evidence>
<dbReference type="EMBL" id="LS974625">
    <property type="protein sequence ID" value="CAG7865119.1"/>
    <property type="molecule type" value="Genomic_DNA"/>
</dbReference>
<evidence type="ECO:0000313" key="3">
    <source>
        <dbReference type="EMBL" id="CAG7865119.1"/>
    </source>
</evidence>
<feature type="domain" description="Ribosomal protein eL8/eL30/eS12/Gadd45" evidence="1">
    <location>
        <begin position="73"/>
        <end position="150"/>
    </location>
</feature>
<dbReference type="Gramene" id="A09p55890.2_BraZ1">
    <property type="protein sequence ID" value="A09p55890.2_BraZ1.CDS"/>
    <property type="gene ID" value="A09g55890.2_BraZ1"/>
</dbReference>
<proteinExistence type="predicted"/>
<accession>A0A8D9CUF8</accession>
<gene>
    <name evidence="2" type="ORF">BRAPAZ1V2_A09P55820.2</name>
    <name evidence="3" type="ORF">BRAPAZ1V2_A09P55860.2</name>
    <name evidence="4" type="ORF">BRAPAZ1V2_A09P55890.2</name>
</gene>
<evidence type="ECO:0000313" key="5">
    <source>
        <dbReference type="Proteomes" id="UP000694005"/>
    </source>
</evidence>